<proteinExistence type="inferred from homology"/>
<keyword evidence="5" id="KW-1185">Reference proteome</keyword>
<dbReference type="AlphaFoldDB" id="A0A545V1B0"/>
<dbReference type="GO" id="GO:0016491">
    <property type="term" value="F:oxidoreductase activity"/>
    <property type="evidence" value="ECO:0007669"/>
    <property type="project" value="UniProtKB-KW"/>
</dbReference>
<comment type="caution">
    <text evidence="4">The sequence shown here is derived from an EMBL/GenBank/DDBJ whole genome shotgun (WGS) entry which is preliminary data.</text>
</comment>
<dbReference type="InterPro" id="IPR044861">
    <property type="entry name" value="IPNS-like_FE2OG_OXY"/>
</dbReference>
<gene>
    <name evidence="4" type="ORF">IF1G_05333</name>
</gene>
<dbReference type="InterPro" id="IPR005123">
    <property type="entry name" value="Oxoglu/Fe-dep_dioxygenase_dom"/>
</dbReference>
<dbReference type="SUPFAM" id="SSF51197">
    <property type="entry name" value="Clavaminate synthase-like"/>
    <property type="match status" value="1"/>
</dbReference>
<dbReference type="PROSITE" id="PS51471">
    <property type="entry name" value="FE2OG_OXY"/>
    <property type="match status" value="1"/>
</dbReference>
<dbReference type="InterPro" id="IPR026992">
    <property type="entry name" value="DIOX_N"/>
</dbReference>
<dbReference type="GO" id="GO:0046872">
    <property type="term" value="F:metal ion binding"/>
    <property type="evidence" value="ECO:0007669"/>
    <property type="project" value="UniProtKB-KW"/>
</dbReference>
<feature type="domain" description="Fe2OG dioxygenase" evidence="3">
    <location>
        <begin position="212"/>
        <end position="334"/>
    </location>
</feature>
<evidence type="ECO:0000256" key="2">
    <source>
        <dbReference type="RuleBase" id="RU003682"/>
    </source>
</evidence>
<dbReference type="OrthoDB" id="288590at2759"/>
<protein>
    <submittedName>
        <fullName evidence="4">2-oxoglutarate-dependent ethylene/succinate-forming enzyme</fullName>
    </submittedName>
</protein>
<keyword evidence="2" id="KW-0408">Iron</keyword>
<evidence type="ECO:0000313" key="4">
    <source>
        <dbReference type="EMBL" id="TQV95504.1"/>
    </source>
</evidence>
<comment type="similarity">
    <text evidence="1 2">Belongs to the iron/ascorbate-dependent oxidoreductase family.</text>
</comment>
<sequence>MRSLLASAATVLSSSGSSQSAARLLLSGRRGAMAVGSTMPPGFTARVGRLDTFCLPDKITGSAHDRSLAQAMIQAWRRDGIFQVAMSARQQRIYQNANAASRRFFQRTSAEKHRCVDDKSYAGYTASGEEMTDGVADYSEIFTVTKDLAKDDYRVAGQWPCHGPCPWPDDDMKLNMTAYTDDLSRSGDQLLEMIEMGLRVPTGSLKRYTEDGWHHMRVLRFPHRDGTNGKGKKGRGIGSHTDYGLLVMAAQNDVGGLFVRPPQQGEHHANWEKSAAGLREDEPGWVYVPPVAGVFTVFPGDMMQYMTNSYLQSTPHKVGLNTRERFAFAYFHEPNFASVIKPLPGFEGRTAEARASEEGIHYGTHFTNMCLRNYPERVTTQKLLREDRCKMLALPQLRRVVSSTGPTGARGGAGGCAENEAVLRDGGYPAPSMELQNA</sequence>
<evidence type="ECO:0000256" key="1">
    <source>
        <dbReference type="ARBA" id="ARBA00008056"/>
    </source>
</evidence>
<dbReference type="PANTHER" id="PTHR47990">
    <property type="entry name" value="2-OXOGLUTARATE (2OG) AND FE(II)-DEPENDENT OXYGENASE SUPERFAMILY PROTEIN-RELATED"/>
    <property type="match status" value="1"/>
</dbReference>
<keyword evidence="2" id="KW-0479">Metal-binding</keyword>
<dbReference type="Gene3D" id="2.60.120.330">
    <property type="entry name" value="B-lactam Antibiotic, Isopenicillin N Synthase, Chain"/>
    <property type="match status" value="1"/>
</dbReference>
<organism evidence="4 5">
    <name type="scientific">Cordyceps javanica</name>
    <dbReference type="NCBI Taxonomy" id="43265"/>
    <lineage>
        <taxon>Eukaryota</taxon>
        <taxon>Fungi</taxon>
        <taxon>Dikarya</taxon>
        <taxon>Ascomycota</taxon>
        <taxon>Pezizomycotina</taxon>
        <taxon>Sordariomycetes</taxon>
        <taxon>Hypocreomycetidae</taxon>
        <taxon>Hypocreales</taxon>
        <taxon>Cordycipitaceae</taxon>
        <taxon>Cordyceps</taxon>
    </lineage>
</organism>
<dbReference type="Pfam" id="PF14226">
    <property type="entry name" value="DIOX_N"/>
    <property type="match status" value="1"/>
</dbReference>
<reference evidence="4 5" key="1">
    <citation type="journal article" date="2019" name="Appl. Microbiol. Biotechnol.">
        <title>Genome sequence of Isaria javanica and comparative genome analysis insights into family S53 peptidase evolution in fungal entomopathogens.</title>
        <authorList>
            <person name="Lin R."/>
            <person name="Zhang X."/>
            <person name="Xin B."/>
            <person name="Zou M."/>
            <person name="Gao Y."/>
            <person name="Qin F."/>
            <person name="Hu Q."/>
            <person name="Xie B."/>
            <person name="Cheng X."/>
        </authorList>
    </citation>
    <scope>NUCLEOTIDE SEQUENCE [LARGE SCALE GENOMIC DNA]</scope>
    <source>
        <strain evidence="4 5">IJ1G</strain>
    </source>
</reference>
<dbReference type="Pfam" id="PF03171">
    <property type="entry name" value="2OG-FeII_Oxy"/>
    <property type="match status" value="1"/>
</dbReference>
<dbReference type="EMBL" id="SPUK01000007">
    <property type="protein sequence ID" value="TQV95504.1"/>
    <property type="molecule type" value="Genomic_DNA"/>
</dbReference>
<dbReference type="GO" id="GO:0044283">
    <property type="term" value="P:small molecule biosynthetic process"/>
    <property type="evidence" value="ECO:0007669"/>
    <property type="project" value="UniProtKB-ARBA"/>
</dbReference>
<evidence type="ECO:0000259" key="3">
    <source>
        <dbReference type="PROSITE" id="PS51471"/>
    </source>
</evidence>
<name>A0A545V1B0_9HYPO</name>
<keyword evidence="2" id="KW-0560">Oxidoreductase</keyword>
<dbReference type="InterPro" id="IPR027443">
    <property type="entry name" value="IPNS-like_sf"/>
</dbReference>
<dbReference type="STRING" id="43265.A0A545V1B0"/>
<evidence type="ECO:0000313" key="5">
    <source>
        <dbReference type="Proteomes" id="UP000315783"/>
    </source>
</evidence>
<dbReference type="Proteomes" id="UP000315783">
    <property type="component" value="Unassembled WGS sequence"/>
</dbReference>
<dbReference type="InterPro" id="IPR050231">
    <property type="entry name" value="Iron_ascorbate_oxido_reductase"/>
</dbReference>
<accession>A0A545V1B0</accession>